<keyword evidence="1" id="KW-0378">Hydrolase</keyword>
<sequence length="256" mass="26524">MTRTHLCDLDLEVLNPIETKKIVGGNWYDYSYHDIPEVVIPWDDGGGGDPWGGWYDPYLGGNDYPDYGGGNGGSSGGPGQGSLPSAPTHICQQLAGSATCATMALNYVANYFGGTGLSSSDFAEFAGQNFYAMLGGAGGLSPSQMQAAVNTFFQNTIIDGSNGNNIANELNAGHPILGAIDQGGGVGHEVVIVNFDAPAGTITYMDPTEGGPKTSNLSDVSFTGSLFAISGLNNNSIVDKYKNDTNDVTACSICGH</sequence>
<dbReference type="AlphaFoldDB" id="A0A1G8MY59"/>
<accession>A0A1G8MY59</accession>
<dbReference type="OrthoDB" id="1251927at2"/>
<dbReference type="InterPro" id="IPR022118">
    <property type="entry name" value="Peptidase_C70_AvrRpt2"/>
</dbReference>
<keyword evidence="1" id="KW-0645">Protease</keyword>
<keyword evidence="2" id="KW-1185">Reference proteome</keyword>
<protein>
    <submittedName>
        <fullName evidence="1">Papain-like cysteine protease AvrRpt2</fullName>
    </submittedName>
</protein>
<gene>
    <name evidence="1" type="ORF">SAMN05421846_112122</name>
</gene>
<dbReference type="EMBL" id="FNDW01000012">
    <property type="protein sequence ID" value="SDI72938.1"/>
    <property type="molecule type" value="Genomic_DNA"/>
</dbReference>
<organism evidence="1 2">
    <name type="scientific">Chryseobacterium taeanense</name>
    <dbReference type="NCBI Taxonomy" id="311334"/>
    <lineage>
        <taxon>Bacteria</taxon>
        <taxon>Pseudomonadati</taxon>
        <taxon>Bacteroidota</taxon>
        <taxon>Flavobacteriia</taxon>
        <taxon>Flavobacteriales</taxon>
        <taxon>Weeksellaceae</taxon>
        <taxon>Chryseobacterium group</taxon>
        <taxon>Chryseobacterium</taxon>
    </lineage>
</organism>
<name>A0A1G8MY59_9FLAO</name>
<dbReference type="Gene3D" id="3.90.70.10">
    <property type="entry name" value="Cysteine proteinases"/>
    <property type="match status" value="1"/>
</dbReference>
<proteinExistence type="predicted"/>
<dbReference type="STRING" id="311334.SAMN05421846_112122"/>
<evidence type="ECO:0000313" key="2">
    <source>
        <dbReference type="Proteomes" id="UP000198869"/>
    </source>
</evidence>
<dbReference type="RefSeq" id="WP_089860801.1">
    <property type="nucleotide sequence ID" value="NZ_FNDW01000012.1"/>
</dbReference>
<dbReference type="Proteomes" id="UP000198869">
    <property type="component" value="Unassembled WGS sequence"/>
</dbReference>
<dbReference type="GO" id="GO:0008233">
    <property type="term" value="F:peptidase activity"/>
    <property type="evidence" value="ECO:0007669"/>
    <property type="project" value="UniProtKB-KW"/>
</dbReference>
<evidence type="ECO:0000313" key="1">
    <source>
        <dbReference type="EMBL" id="SDI72938.1"/>
    </source>
</evidence>
<dbReference type="Pfam" id="PF12385">
    <property type="entry name" value="Peptidase_C70"/>
    <property type="match status" value="1"/>
</dbReference>
<reference evidence="2" key="1">
    <citation type="submission" date="2016-10" db="EMBL/GenBank/DDBJ databases">
        <authorList>
            <person name="Varghese N."/>
            <person name="Submissions S."/>
        </authorList>
    </citation>
    <scope>NUCLEOTIDE SEQUENCE [LARGE SCALE GENOMIC DNA]</scope>
    <source>
        <strain evidence="2">DSM 17071</strain>
    </source>
</reference>
<dbReference type="GO" id="GO:0006508">
    <property type="term" value="P:proteolysis"/>
    <property type="evidence" value="ECO:0007669"/>
    <property type="project" value="UniProtKB-KW"/>
</dbReference>